<dbReference type="SUPFAM" id="SSF53067">
    <property type="entry name" value="Actin-like ATPase domain"/>
    <property type="match status" value="1"/>
</dbReference>
<organism evidence="2 3">
    <name type="scientific">Acetobacter aceti</name>
    <dbReference type="NCBI Taxonomy" id="435"/>
    <lineage>
        <taxon>Bacteria</taxon>
        <taxon>Pseudomonadati</taxon>
        <taxon>Pseudomonadota</taxon>
        <taxon>Alphaproteobacteria</taxon>
        <taxon>Acetobacterales</taxon>
        <taxon>Acetobacteraceae</taxon>
        <taxon>Acetobacter</taxon>
        <taxon>Acetobacter subgen. Acetobacter</taxon>
    </lineage>
</organism>
<accession>A0A1U9KJS1</accession>
<dbReference type="Pfam" id="PF00814">
    <property type="entry name" value="TsaD"/>
    <property type="match status" value="1"/>
</dbReference>
<reference evidence="2 3" key="1">
    <citation type="submission" date="2016-03" db="EMBL/GenBank/DDBJ databases">
        <title>Acetic acid bacteria sequencing.</title>
        <authorList>
            <person name="Brandt J."/>
            <person name="Jakob F."/>
            <person name="Vogel R.F."/>
        </authorList>
    </citation>
    <scope>NUCLEOTIDE SEQUENCE [LARGE SCALE GENOMIC DNA]</scope>
    <source>
        <strain evidence="2 3">TMW2.1153</strain>
    </source>
</reference>
<protein>
    <submittedName>
        <fullName evidence="2">tRNA threonylcarbamoyladenosine biosynthesis protein TsaB</fullName>
    </submittedName>
</protein>
<dbReference type="InterPro" id="IPR000905">
    <property type="entry name" value="Gcp-like_dom"/>
</dbReference>
<feature type="domain" description="Gcp-like" evidence="1">
    <location>
        <begin position="55"/>
        <end position="121"/>
    </location>
</feature>
<dbReference type="InterPro" id="IPR022496">
    <property type="entry name" value="T6A_TsaB"/>
</dbReference>
<dbReference type="AlphaFoldDB" id="A0A1U9KJS1"/>
<evidence type="ECO:0000259" key="1">
    <source>
        <dbReference type="Pfam" id="PF00814"/>
    </source>
</evidence>
<dbReference type="EMBL" id="CP014692">
    <property type="protein sequence ID" value="AQS86017.1"/>
    <property type="molecule type" value="Genomic_DNA"/>
</dbReference>
<dbReference type="NCBIfam" id="TIGR03725">
    <property type="entry name" value="T6A_YeaZ"/>
    <property type="match status" value="1"/>
</dbReference>
<dbReference type="Proteomes" id="UP000188937">
    <property type="component" value="Chromosome"/>
</dbReference>
<name>A0A1U9KJS1_ACEAC</name>
<evidence type="ECO:0000313" key="3">
    <source>
        <dbReference type="Proteomes" id="UP000188937"/>
    </source>
</evidence>
<proteinExistence type="predicted"/>
<dbReference type="OrthoDB" id="9809995at2"/>
<dbReference type="InterPro" id="IPR043129">
    <property type="entry name" value="ATPase_NBD"/>
</dbReference>
<dbReference type="GO" id="GO:0002949">
    <property type="term" value="P:tRNA threonylcarbamoyladenosine modification"/>
    <property type="evidence" value="ECO:0007669"/>
    <property type="project" value="InterPro"/>
</dbReference>
<dbReference type="KEGG" id="aace:A0U92_16060"/>
<dbReference type="STRING" id="435.A0U92_16060"/>
<gene>
    <name evidence="2" type="ORF">A0U92_16060</name>
</gene>
<keyword evidence="3" id="KW-1185">Reference proteome</keyword>
<dbReference type="Gene3D" id="3.30.420.40">
    <property type="match status" value="1"/>
</dbReference>
<evidence type="ECO:0000313" key="2">
    <source>
        <dbReference type="EMBL" id="AQS86017.1"/>
    </source>
</evidence>
<sequence length="242" mass="25599">MPHPVTTTLNTSHRIVVLDAAPAEVRARVACIEQDKNGFHVHSVRTEAGHEGIGNMPCLLDDVLKEAGWERPDLVVVVIGPGSFTGLRTSCSLAAGLAFGYDCPVVGVTRGEALAEALSAYAAQHECEGWLHVTAARSGRWFVESAAPDALTPGSVVAVRQVDWEPPSGRWLVAGDVGDAVLLKAPDFLEAFPIPGDAGIKDIAKAGLRRSQGHMGDRPALPLYVDPPEARLPAAGLRARPE</sequence>